<reference evidence="6" key="3">
    <citation type="submission" date="2025-09" db="UniProtKB">
        <authorList>
            <consortium name="Ensembl"/>
        </authorList>
    </citation>
    <scope>IDENTIFICATION</scope>
</reference>
<dbReference type="PANTHER" id="PTHR14905">
    <property type="entry name" value="NG37"/>
    <property type="match status" value="1"/>
</dbReference>
<evidence type="ECO:0000259" key="5">
    <source>
        <dbReference type="Pfam" id="PF25107"/>
    </source>
</evidence>
<dbReference type="STRING" id="62062.ENSHHUP00000010736"/>
<evidence type="ECO:0000256" key="2">
    <source>
        <dbReference type="ARBA" id="ARBA00022525"/>
    </source>
</evidence>
<evidence type="ECO:0000256" key="3">
    <source>
        <dbReference type="ARBA" id="ARBA00022729"/>
    </source>
</evidence>
<dbReference type="SUPFAM" id="SSF53300">
    <property type="entry name" value="vWA-like"/>
    <property type="match status" value="1"/>
</dbReference>
<dbReference type="AlphaFoldDB" id="A0A4W5KFJ8"/>
<accession>A0A4W5KFJ8</accession>
<keyword evidence="3" id="KW-0732">Signal</keyword>
<dbReference type="Proteomes" id="UP000314982">
    <property type="component" value="Unassembled WGS sequence"/>
</dbReference>
<evidence type="ECO:0000313" key="7">
    <source>
        <dbReference type="Proteomes" id="UP000314982"/>
    </source>
</evidence>
<comment type="subcellular location">
    <subcellularLocation>
        <location evidence="1">Secreted</location>
    </subcellularLocation>
</comment>
<evidence type="ECO:0000313" key="6">
    <source>
        <dbReference type="Ensembl" id="ENSHHUP00000010736.1"/>
    </source>
</evidence>
<reference evidence="6" key="2">
    <citation type="submission" date="2025-08" db="UniProtKB">
        <authorList>
            <consortium name="Ensembl"/>
        </authorList>
    </citation>
    <scope>IDENTIFICATION</scope>
</reference>
<name>A0A4W5KFJ8_9TELE</name>
<keyword evidence="7" id="KW-1185">Reference proteome</keyword>
<reference evidence="7" key="1">
    <citation type="submission" date="2018-06" db="EMBL/GenBank/DDBJ databases">
        <title>Genome assembly of Danube salmon.</title>
        <authorList>
            <person name="Macqueen D.J."/>
            <person name="Gundappa M.K."/>
        </authorList>
    </citation>
    <scope>NUCLEOTIDE SEQUENCE [LARGE SCALE GENOMIC DNA]</scope>
</reference>
<dbReference type="PANTHER" id="PTHR14905:SF22">
    <property type="entry name" value="VON WILLEBRAND FACTOR A DOMAIN-CONTAINING PROTEIN 7-LIKE"/>
    <property type="match status" value="1"/>
</dbReference>
<dbReference type="Pfam" id="PF25107">
    <property type="entry name" value="VWA7_N"/>
    <property type="match status" value="1"/>
</dbReference>
<evidence type="ECO:0000259" key="4">
    <source>
        <dbReference type="Pfam" id="PF25106"/>
    </source>
</evidence>
<feature type="domain" description="VWA7 N-terminal" evidence="5">
    <location>
        <begin position="5"/>
        <end position="143"/>
    </location>
</feature>
<organism evidence="6 7">
    <name type="scientific">Hucho hucho</name>
    <name type="common">huchen</name>
    <dbReference type="NCBI Taxonomy" id="62062"/>
    <lineage>
        <taxon>Eukaryota</taxon>
        <taxon>Metazoa</taxon>
        <taxon>Chordata</taxon>
        <taxon>Craniata</taxon>
        <taxon>Vertebrata</taxon>
        <taxon>Euteleostomi</taxon>
        <taxon>Actinopterygii</taxon>
        <taxon>Neopterygii</taxon>
        <taxon>Teleostei</taxon>
        <taxon>Protacanthopterygii</taxon>
        <taxon>Salmoniformes</taxon>
        <taxon>Salmonidae</taxon>
        <taxon>Salmoninae</taxon>
        <taxon>Hucho</taxon>
    </lineage>
</organism>
<dbReference type="InterPro" id="IPR056861">
    <property type="entry name" value="HMCN1-like_VWA"/>
</dbReference>
<evidence type="ECO:0000256" key="1">
    <source>
        <dbReference type="ARBA" id="ARBA00004613"/>
    </source>
</evidence>
<dbReference type="GeneTree" id="ENSGT00390000011517"/>
<dbReference type="InterPro" id="IPR052577">
    <property type="entry name" value="VWA7"/>
</dbReference>
<sequence>MLVFCQDFYSHSNWVDLGYTEPYANLIRPDLPLENLADVSTPTCSDCVNGGFCSNSILPNILNEKKLTSGYMGIFSAAKPEGKCSHGGAADLTSSKVPRGGISKDERRSDNVALHTAAVTVATTATLKLLDDIRGAAGDNNYLRLMGIARSSVVAFVIDTTGSMKDDILEAKRVVNEIIDSKKGTQDEPSQYILVPFNDPGKAGLTLHQAFS</sequence>
<proteinExistence type="predicted"/>
<feature type="domain" description="Hemicentin-1-like von Willebrand factor A" evidence="4">
    <location>
        <begin position="154"/>
        <end position="201"/>
    </location>
</feature>
<dbReference type="InterPro" id="IPR056862">
    <property type="entry name" value="VWA7_N"/>
</dbReference>
<dbReference type="Ensembl" id="ENSHHUT00000011076.1">
    <property type="protein sequence ID" value="ENSHHUP00000010736.1"/>
    <property type="gene ID" value="ENSHHUG00000006564.1"/>
</dbReference>
<dbReference type="Pfam" id="PF25106">
    <property type="entry name" value="VWA_4"/>
    <property type="match status" value="1"/>
</dbReference>
<dbReference type="InterPro" id="IPR036465">
    <property type="entry name" value="vWFA_dom_sf"/>
</dbReference>
<keyword evidence="2" id="KW-0964">Secreted</keyword>
<protein>
    <submittedName>
        <fullName evidence="6">von Willebrand factor A domain containing 11</fullName>
    </submittedName>
</protein>